<dbReference type="Pfam" id="PF13561">
    <property type="entry name" value="adh_short_C2"/>
    <property type="match status" value="1"/>
</dbReference>
<dbReference type="InterPro" id="IPR002347">
    <property type="entry name" value="SDR_fam"/>
</dbReference>
<keyword evidence="6" id="KW-1185">Reference proteome</keyword>
<dbReference type="Pfam" id="PF00106">
    <property type="entry name" value="adh_short"/>
    <property type="match status" value="1"/>
</dbReference>
<dbReference type="SUPFAM" id="SSF51735">
    <property type="entry name" value="NAD(P)-binding Rossmann-fold domains"/>
    <property type="match status" value="1"/>
</dbReference>
<name>A0A2B7XS19_9EURO</name>
<evidence type="ECO:0000256" key="3">
    <source>
        <dbReference type="ARBA" id="ARBA00023002"/>
    </source>
</evidence>
<dbReference type="Proteomes" id="UP000223968">
    <property type="component" value="Unassembled WGS sequence"/>
</dbReference>
<protein>
    <submittedName>
        <fullName evidence="5">Uncharacterized protein</fullName>
    </submittedName>
</protein>
<accession>A0A2B7XS19</accession>
<comment type="similarity">
    <text evidence="1 4">Belongs to the short-chain dehydrogenases/reductases (SDR) family.</text>
</comment>
<evidence type="ECO:0000313" key="5">
    <source>
        <dbReference type="EMBL" id="PGH11561.1"/>
    </source>
</evidence>
<evidence type="ECO:0000256" key="2">
    <source>
        <dbReference type="ARBA" id="ARBA00022857"/>
    </source>
</evidence>
<dbReference type="PRINTS" id="PR00080">
    <property type="entry name" value="SDRFAMILY"/>
</dbReference>
<dbReference type="PRINTS" id="PR00081">
    <property type="entry name" value="GDHRDH"/>
</dbReference>
<dbReference type="AlphaFoldDB" id="A0A2B7XS19"/>
<dbReference type="PANTHER" id="PTHR42760">
    <property type="entry name" value="SHORT-CHAIN DEHYDROGENASES/REDUCTASES FAMILY MEMBER"/>
    <property type="match status" value="1"/>
</dbReference>
<sequence length="291" mass="30654">MNITFPGVAAVTGAGGTGIGAAVAISFANAGCSRIAITDIHEASLARVKDAIVSKHPGVQVLASGGDIADESYVAAFFAEVEKMFGRLDYAVNCAGIIGPSLRSDEMLVAEFDRINNVNYRGCWLSSRAELKLMLKQDRPEAEGASPSAQKGAIVNIASQLGIVGRPCASEFCDFSSPTYNRVETKLSHVLAAAYCGSKAAIISMTRCDAIDYSADGIRVNCVCPGVIHTPMITDENGNVNESIRPAIDIAPMKRMGEPQEVADSVLFLCSDQASFIQGHVLVVDGGYTIN</sequence>
<gene>
    <name evidence="5" type="ORF">AJ79_04819</name>
</gene>
<dbReference type="GO" id="GO:0006633">
    <property type="term" value="P:fatty acid biosynthetic process"/>
    <property type="evidence" value="ECO:0007669"/>
    <property type="project" value="TreeGrafter"/>
</dbReference>
<dbReference type="STRING" id="1447875.A0A2B7XS19"/>
<dbReference type="OrthoDB" id="47007at2759"/>
<dbReference type="GO" id="GO:0016616">
    <property type="term" value="F:oxidoreductase activity, acting on the CH-OH group of donors, NAD or NADP as acceptor"/>
    <property type="evidence" value="ECO:0007669"/>
    <property type="project" value="TreeGrafter"/>
</dbReference>
<organism evidence="5 6">
    <name type="scientific">Helicocarpus griseus UAMH5409</name>
    <dbReference type="NCBI Taxonomy" id="1447875"/>
    <lineage>
        <taxon>Eukaryota</taxon>
        <taxon>Fungi</taxon>
        <taxon>Dikarya</taxon>
        <taxon>Ascomycota</taxon>
        <taxon>Pezizomycotina</taxon>
        <taxon>Eurotiomycetes</taxon>
        <taxon>Eurotiomycetidae</taxon>
        <taxon>Onygenales</taxon>
        <taxon>Ajellomycetaceae</taxon>
        <taxon>Helicocarpus</taxon>
    </lineage>
</organism>
<evidence type="ECO:0000256" key="1">
    <source>
        <dbReference type="ARBA" id="ARBA00006484"/>
    </source>
</evidence>
<comment type="caution">
    <text evidence="5">The sequence shown here is derived from an EMBL/GenBank/DDBJ whole genome shotgun (WGS) entry which is preliminary data.</text>
</comment>
<evidence type="ECO:0000256" key="4">
    <source>
        <dbReference type="RuleBase" id="RU000363"/>
    </source>
</evidence>
<reference evidence="5 6" key="1">
    <citation type="submission" date="2017-10" db="EMBL/GenBank/DDBJ databases">
        <title>Comparative genomics in systemic dimorphic fungi from Ajellomycetaceae.</title>
        <authorList>
            <person name="Munoz J.F."/>
            <person name="Mcewen J.G."/>
            <person name="Clay O.K."/>
            <person name="Cuomo C.A."/>
        </authorList>
    </citation>
    <scope>NUCLEOTIDE SEQUENCE [LARGE SCALE GENOMIC DNA]</scope>
    <source>
        <strain evidence="5 6">UAMH5409</strain>
    </source>
</reference>
<dbReference type="InterPro" id="IPR036291">
    <property type="entry name" value="NAD(P)-bd_dom_sf"/>
</dbReference>
<evidence type="ECO:0000313" key="6">
    <source>
        <dbReference type="Proteomes" id="UP000223968"/>
    </source>
</evidence>
<keyword evidence="3" id="KW-0560">Oxidoreductase</keyword>
<keyword evidence="2" id="KW-0521">NADP</keyword>
<dbReference type="Gene3D" id="3.40.50.720">
    <property type="entry name" value="NAD(P)-binding Rossmann-like Domain"/>
    <property type="match status" value="1"/>
</dbReference>
<dbReference type="CDD" id="cd05233">
    <property type="entry name" value="SDR_c"/>
    <property type="match status" value="1"/>
</dbReference>
<dbReference type="GO" id="GO:0048038">
    <property type="term" value="F:quinone binding"/>
    <property type="evidence" value="ECO:0007669"/>
    <property type="project" value="TreeGrafter"/>
</dbReference>
<dbReference type="EMBL" id="PDNB01000071">
    <property type="protein sequence ID" value="PGH11561.1"/>
    <property type="molecule type" value="Genomic_DNA"/>
</dbReference>
<proteinExistence type="inferred from homology"/>
<dbReference type="PANTHER" id="PTHR42760:SF133">
    <property type="entry name" value="3-OXOACYL-[ACYL-CARRIER-PROTEIN] REDUCTASE"/>
    <property type="match status" value="1"/>
</dbReference>